<dbReference type="Pfam" id="PF01553">
    <property type="entry name" value="Acyltransferase"/>
    <property type="match status" value="1"/>
</dbReference>
<dbReference type="PANTHER" id="PTHR10434">
    <property type="entry name" value="1-ACYL-SN-GLYCEROL-3-PHOSPHATE ACYLTRANSFERASE"/>
    <property type="match status" value="1"/>
</dbReference>
<dbReference type="AlphaFoldDB" id="A0AA37XBV8"/>
<dbReference type="Proteomes" id="UP001157160">
    <property type="component" value="Unassembled WGS sequence"/>
</dbReference>
<name>A0AA37XBV8_9MICO</name>
<proteinExistence type="predicted"/>
<keyword evidence="1" id="KW-0808">Transferase</keyword>
<reference evidence="4 5" key="1">
    <citation type="journal article" date="2014" name="Int. J. Syst. Evol. Microbiol.">
        <title>Complete genome sequence of Corynebacterium casei LMG S-19264T (=DSM 44701T), isolated from a smear-ripened cheese.</title>
        <authorList>
            <consortium name="US DOE Joint Genome Institute (JGI-PGF)"/>
            <person name="Walter F."/>
            <person name="Albersmeier A."/>
            <person name="Kalinowski J."/>
            <person name="Ruckert C."/>
        </authorList>
    </citation>
    <scope>NUCLEOTIDE SEQUENCE [LARGE SCALE GENOMIC DNA]</scope>
    <source>
        <strain evidence="4 5">NBRC 112289</strain>
    </source>
</reference>
<keyword evidence="2" id="KW-0012">Acyltransferase</keyword>
<dbReference type="RefSeq" id="WP_284233064.1">
    <property type="nucleotide sequence ID" value="NZ_BSUL01000001.1"/>
</dbReference>
<evidence type="ECO:0000256" key="1">
    <source>
        <dbReference type="ARBA" id="ARBA00022679"/>
    </source>
</evidence>
<dbReference type="CDD" id="cd07989">
    <property type="entry name" value="LPLAT_AGPAT-like"/>
    <property type="match status" value="1"/>
</dbReference>
<keyword evidence="5" id="KW-1185">Reference proteome</keyword>
<evidence type="ECO:0000259" key="3">
    <source>
        <dbReference type="SMART" id="SM00563"/>
    </source>
</evidence>
<evidence type="ECO:0000313" key="4">
    <source>
        <dbReference type="EMBL" id="GMA29188.1"/>
    </source>
</evidence>
<dbReference type="PANTHER" id="PTHR10434:SF11">
    <property type="entry name" value="1-ACYL-SN-GLYCEROL-3-PHOSPHATE ACYLTRANSFERASE"/>
    <property type="match status" value="1"/>
</dbReference>
<dbReference type="SUPFAM" id="SSF69593">
    <property type="entry name" value="Glycerol-3-phosphate (1)-acyltransferase"/>
    <property type="match status" value="1"/>
</dbReference>
<dbReference type="SMART" id="SM00563">
    <property type="entry name" value="PlsC"/>
    <property type="match status" value="1"/>
</dbReference>
<dbReference type="EMBL" id="BSUL01000001">
    <property type="protein sequence ID" value="GMA29188.1"/>
    <property type="molecule type" value="Genomic_DNA"/>
</dbReference>
<accession>A0AA37XBV8</accession>
<organism evidence="4 5">
    <name type="scientific">Arenivirga flava</name>
    <dbReference type="NCBI Taxonomy" id="1930060"/>
    <lineage>
        <taxon>Bacteria</taxon>
        <taxon>Bacillati</taxon>
        <taxon>Actinomycetota</taxon>
        <taxon>Actinomycetes</taxon>
        <taxon>Micrococcales</taxon>
        <taxon>Microbacteriaceae</taxon>
        <taxon>Arenivirga</taxon>
    </lineage>
</organism>
<sequence length="223" mass="24710">MNDPVRRFRSPALTAARFVAQRGLLRPVVWRLVRVTVTGHEHLRGLKGAFIVVANHSSHLDAPLIFGALPWRWAKHLAAGAAADYFFDVKWRTWLTVLFFNAYPVDRSGGRNRPRLSKALIEAGVPLLLFPEGGRARNGEGIRRFKPGAAALAIGTDVPVVPIGLVDAQRAMPRNRSWPVKGRPPVRVVVGDPMRAAEGESVEDFTSRLQQEVTRLSTREDDA</sequence>
<dbReference type="GO" id="GO:0003841">
    <property type="term" value="F:1-acylglycerol-3-phosphate O-acyltransferase activity"/>
    <property type="evidence" value="ECO:0007669"/>
    <property type="project" value="TreeGrafter"/>
</dbReference>
<gene>
    <name evidence="4" type="ORF">GCM10025874_24410</name>
</gene>
<evidence type="ECO:0000313" key="5">
    <source>
        <dbReference type="Proteomes" id="UP001157160"/>
    </source>
</evidence>
<dbReference type="InterPro" id="IPR002123">
    <property type="entry name" value="Plipid/glycerol_acylTrfase"/>
</dbReference>
<comment type="caution">
    <text evidence="4">The sequence shown here is derived from an EMBL/GenBank/DDBJ whole genome shotgun (WGS) entry which is preliminary data.</text>
</comment>
<dbReference type="GO" id="GO:0006654">
    <property type="term" value="P:phosphatidic acid biosynthetic process"/>
    <property type="evidence" value="ECO:0007669"/>
    <property type="project" value="TreeGrafter"/>
</dbReference>
<evidence type="ECO:0000256" key="2">
    <source>
        <dbReference type="ARBA" id="ARBA00023315"/>
    </source>
</evidence>
<feature type="domain" description="Phospholipid/glycerol acyltransferase" evidence="3">
    <location>
        <begin position="50"/>
        <end position="168"/>
    </location>
</feature>
<protein>
    <recommendedName>
        <fullName evidence="3">Phospholipid/glycerol acyltransferase domain-containing protein</fullName>
    </recommendedName>
</protein>